<feature type="compositionally biased region" description="Polar residues" evidence="6">
    <location>
        <begin position="752"/>
        <end position="765"/>
    </location>
</feature>
<feature type="region of interest" description="Disordered" evidence="6">
    <location>
        <begin position="473"/>
        <end position="583"/>
    </location>
</feature>
<dbReference type="Pfam" id="PF00018">
    <property type="entry name" value="SH3_1"/>
    <property type="match status" value="2"/>
</dbReference>
<feature type="compositionally biased region" description="Polar residues" evidence="6">
    <location>
        <begin position="96"/>
        <end position="127"/>
    </location>
</feature>
<dbReference type="PROSITE" id="PS50002">
    <property type="entry name" value="SH3"/>
    <property type="match status" value="3"/>
</dbReference>
<feature type="domain" description="SoHo" evidence="8">
    <location>
        <begin position="415"/>
        <end position="477"/>
    </location>
</feature>
<feature type="region of interest" description="Disordered" evidence="6">
    <location>
        <begin position="93"/>
        <end position="268"/>
    </location>
</feature>
<evidence type="ECO:0000256" key="5">
    <source>
        <dbReference type="PROSITE-ProRule" id="PRU00192"/>
    </source>
</evidence>
<feature type="domain" description="SH3" evidence="7">
    <location>
        <begin position="857"/>
        <end position="918"/>
    </location>
</feature>
<evidence type="ECO:0000259" key="8">
    <source>
        <dbReference type="PROSITE" id="PS50831"/>
    </source>
</evidence>
<keyword evidence="2 5" id="KW-0728">SH3 domain</keyword>
<feature type="compositionally biased region" description="Basic and acidic residues" evidence="6">
    <location>
        <begin position="192"/>
        <end position="201"/>
    </location>
</feature>
<dbReference type="Gene3D" id="2.30.30.40">
    <property type="entry name" value="SH3 Domains"/>
    <property type="match status" value="3"/>
</dbReference>
<reference evidence="10" key="1">
    <citation type="submission" date="2025-08" db="UniProtKB">
        <authorList>
            <consortium name="RefSeq"/>
        </authorList>
    </citation>
    <scope>IDENTIFICATION</scope>
    <source>
        <tissue evidence="10">Sperm</tissue>
    </source>
</reference>
<feature type="region of interest" description="Disordered" evidence="6">
    <location>
        <begin position="923"/>
        <end position="981"/>
    </location>
</feature>
<dbReference type="Proteomes" id="UP001318040">
    <property type="component" value="Chromosome 41"/>
</dbReference>
<feature type="compositionally biased region" description="Basic and acidic residues" evidence="6">
    <location>
        <begin position="703"/>
        <end position="712"/>
    </location>
</feature>
<feature type="compositionally biased region" description="Basic and acidic residues" evidence="6">
    <location>
        <begin position="1"/>
        <end position="15"/>
    </location>
</feature>
<dbReference type="FunFam" id="2.30.30.40:FF:000004">
    <property type="entry name" value="Sorbin and SH3 domain-containing protein 1 isoform 2"/>
    <property type="match status" value="1"/>
</dbReference>
<feature type="domain" description="SH3" evidence="7">
    <location>
        <begin position="987"/>
        <end position="1048"/>
    </location>
</feature>
<dbReference type="SMART" id="SM00459">
    <property type="entry name" value="Sorb"/>
    <property type="match status" value="1"/>
</dbReference>
<feature type="region of interest" description="Disordered" evidence="6">
    <location>
        <begin position="613"/>
        <end position="653"/>
    </location>
</feature>
<dbReference type="PRINTS" id="PR00452">
    <property type="entry name" value="SH3DOMAIN"/>
</dbReference>
<feature type="compositionally biased region" description="Polar residues" evidence="6">
    <location>
        <begin position="473"/>
        <end position="488"/>
    </location>
</feature>
<comment type="subcellular location">
    <subcellularLocation>
        <location evidence="1">Cell junction</location>
    </subcellularLocation>
</comment>
<dbReference type="CDD" id="cd11781">
    <property type="entry name" value="SH3_Sorbs_1"/>
    <property type="match status" value="1"/>
</dbReference>
<protein>
    <submittedName>
        <fullName evidence="10">Vinexin-like isoform X18</fullName>
    </submittedName>
</protein>
<dbReference type="PANTHER" id="PTHR14167">
    <property type="entry name" value="SH3 DOMAIN-CONTAINING"/>
    <property type="match status" value="1"/>
</dbReference>
<evidence type="ECO:0000259" key="7">
    <source>
        <dbReference type="PROSITE" id="PS50002"/>
    </source>
</evidence>
<dbReference type="PANTHER" id="PTHR14167:SF116">
    <property type="entry name" value="CAP, ISOFORM AC"/>
    <property type="match status" value="1"/>
</dbReference>
<feature type="region of interest" description="Disordered" evidence="6">
    <location>
        <begin position="703"/>
        <end position="794"/>
    </location>
</feature>
<keyword evidence="4" id="KW-0965">Cell junction</keyword>
<feature type="compositionally biased region" description="Basic and acidic residues" evidence="6">
    <location>
        <begin position="623"/>
        <end position="652"/>
    </location>
</feature>
<evidence type="ECO:0000256" key="1">
    <source>
        <dbReference type="ARBA" id="ARBA00004282"/>
    </source>
</evidence>
<dbReference type="PROSITE" id="PS50831">
    <property type="entry name" value="SOHO"/>
    <property type="match status" value="1"/>
</dbReference>
<feature type="compositionally biased region" description="Low complexity" evidence="6">
    <location>
        <begin position="727"/>
        <end position="738"/>
    </location>
</feature>
<keyword evidence="3" id="KW-0677">Repeat</keyword>
<dbReference type="Pfam" id="PF02208">
    <property type="entry name" value="Sorb"/>
    <property type="match status" value="1"/>
</dbReference>
<feature type="compositionally biased region" description="Low complexity" evidence="6">
    <location>
        <begin position="963"/>
        <end position="979"/>
    </location>
</feature>
<feature type="compositionally biased region" description="Low complexity" evidence="6">
    <location>
        <begin position="346"/>
        <end position="364"/>
    </location>
</feature>
<evidence type="ECO:0000313" key="10">
    <source>
        <dbReference type="RefSeq" id="XP_032825287.1"/>
    </source>
</evidence>
<feature type="region of interest" description="Disordered" evidence="6">
    <location>
        <begin position="301"/>
        <end position="373"/>
    </location>
</feature>
<keyword evidence="9" id="KW-1185">Reference proteome</keyword>
<evidence type="ECO:0000256" key="6">
    <source>
        <dbReference type="SAM" id="MobiDB-lite"/>
    </source>
</evidence>
<evidence type="ECO:0000256" key="4">
    <source>
        <dbReference type="ARBA" id="ARBA00022949"/>
    </source>
</evidence>
<dbReference type="GO" id="GO:0070161">
    <property type="term" value="C:anchoring junction"/>
    <property type="evidence" value="ECO:0007669"/>
    <property type="project" value="UniProtKB-SubCell"/>
</dbReference>
<dbReference type="RefSeq" id="XP_032825287.1">
    <property type="nucleotide sequence ID" value="XM_032969396.1"/>
</dbReference>
<dbReference type="Pfam" id="PF14604">
    <property type="entry name" value="SH3_9"/>
    <property type="match status" value="1"/>
</dbReference>
<evidence type="ECO:0000256" key="3">
    <source>
        <dbReference type="ARBA" id="ARBA00022737"/>
    </source>
</evidence>
<dbReference type="InterPro" id="IPR036028">
    <property type="entry name" value="SH3-like_dom_sf"/>
</dbReference>
<evidence type="ECO:0000313" key="9">
    <source>
        <dbReference type="Proteomes" id="UP001318040"/>
    </source>
</evidence>
<dbReference type="InterPro" id="IPR001452">
    <property type="entry name" value="SH3_domain"/>
</dbReference>
<feature type="compositionally biased region" description="Basic and acidic residues" evidence="6">
    <location>
        <begin position="767"/>
        <end position="794"/>
    </location>
</feature>
<feature type="compositionally biased region" description="Basic and acidic residues" evidence="6">
    <location>
        <begin position="538"/>
        <end position="560"/>
    </location>
</feature>
<feature type="region of interest" description="Disordered" evidence="6">
    <location>
        <begin position="1"/>
        <end position="54"/>
    </location>
</feature>
<dbReference type="InterPro" id="IPR003127">
    <property type="entry name" value="SoHo_dom"/>
</dbReference>
<dbReference type="CDD" id="cd11780">
    <property type="entry name" value="SH3_Sorbs_3"/>
    <property type="match status" value="1"/>
</dbReference>
<dbReference type="FunFam" id="2.30.30.40:FF:000001">
    <property type="entry name" value="Sorbin and SH3 domain-containing protein 1 isoform 2"/>
    <property type="match status" value="1"/>
</dbReference>
<organism evidence="9 10">
    <name type="scientific">Petromyzon marinus</name>
    <name type="common">Sea lamprey</name>
    <dbReference type="NCBI Taxonomy" id="7757"/>
    <lineage>
        <taxon>Eukaryota</taxon>
        <taxon>Metazoa</taxon>
        <taxon>Chordata</taxon>
        <taxon>Craniata</taxon>
        <taxon>Vertebrata</taxon>
        <taxon>Cyclostomata</taxon>
        <taxon>Hyperoartia</taxon>
        <taxon>Petromyzontiformes</taxon>
        <taxon>Petromyzontidae</taxon>
        <taxon>Petromyzon</taxon>
    </lineage>
</organism>
<sequence length="1048" mass="114853">MPPELTDKRGKRDNQSLDVQGTSSSVSMNSDRTFSSNGLPQNGSLGVGGEAPVRTLPRSVSALTINVKRVQSTPDIPQCTEGGAVKVISGKGSVTLRPSSYGGQQGLRSKTDSWETWTDSNLTSPDHQSSESDRWGSGPVSPAPFGAANGDGGNSSLVAKGFRSVRPNLTAAEKKQQLTGLGSVKVTVQSESAHRSRDAGHSEQASSPVPPLVPAGPRDYGPLGGPLGLPPAPVRNESPASAPDRFPTLDDFIPPHLQKKLSPADGHSHSLLEPEWEVSSRTVSESSTAVLDDLLPPLASEVTDHSVTPSPTLTEERALTPAHQNDGQEYSDGALKSNFSPTHKYTSYQSSSFSTTSSQPQNTQGRPSDRVMYTPTEKLPAGAVYQTKTFEGGTVHTDTFYPAAGTSSEEKKVTVLKAPHYPGIGPVDETGVPIAVRTTVDKPKDWYKTMFKQIHTVHKAGDDDFEHYTPTSADWESTSYGGPSSPIQKHTAAPAQTYMPRSRSLADGLDADPRAQQSGGTPPARPAPPASRSYSDSESWRSGDANKDAGREAAADETRFGRTLPSPTKNAWAPPDTKVDTRRYRAEPRSIFEYEPGKSSVLQQQKQTLLKAFDPMPYPVPPEPRERISSVRDRGREPHGADDAGEIRRISPEEIDLENEPWYKFFSELEFGRPPPKKTWDFGSGDTLTLSVEDRKNAIYKSFSEKAQERPHSSLGSRQWPCEDSGGRPSSSASSTLSPPLPRDSDLARPHSAQSFSYGTSSSNAFLDRRGTPEDLMRRHSREMRQPARAKYDFKAQTQRELSFQKGDIVYVTRKIDKNWIEGERHGRVGICPASYLEMLPPTEKPQPMRQPPIQVLEYGEAVARYNFNADTNLEMSFRKGECITLIRRVDENWYEGRVPGTNRQGIFPVSYIDVVKRPRVKNGVEYPDPPPPAQRAQSESMVTGKPPLSPVASRRSTDSPVRGRAGSPGRQQQGPGSQTIHDSFYTAAEPFQAMYNYRPQNKDEIELTEGDIVDVIEKCDDGWYVGTSRRTKLFGTFPGNYMKPTPC</sequence>
<name>A0AAJ7TZ46_PETMA</name>
<dbReference type="AlphaFoldDB" id="A0AAJ7TZ46"/>
<accession>A0AAJ7TZ46</accession>
<dbReference type="SUPFAM" id="SSF50044">
    <property type="entry name" value="SH3-domain"/>
    <property type="match status" value="3"/>
</dbReference>
<feature type="compositionally biased region" description="Polar residues" evidence="6">
    <location>
        <begin position="16"/>
        <end position="44"/>
    </location>
</feature>
<feature type="domain" description="SH3" evidence="7">
    <location>
        <begin position="783"/>
        <end position="842"/>
    </location>
</feature>
<dbReference type="SMART" id="SM00326">
    <property type="entry name" value="SH3"/>
    <property type="match status" value="3"/>
</dbReference>
<dbReference type="InterPro" id="IPR050384">
    <property type="entry name" value="Endophilin_SH3RF"/>
</dbReference>
<gene>
    <name evidence="10" type="primary">LOC116951047</name>
</gene>
<evidence type="ECO:0000256" key="2">
    <source>
        <dbReference type="ARBA" id="ARBA00022443"/>
    </source>
</evidence>
<proteinExistence type="predicted"/>